<organism evidence="2 3">
    <name type="scientific">Parnassius apollo</name>
    <name type="common">Apollo butterfly</name>
    <name type="synonym">Papilio apollo</name>
    <dbReference type="NCBI Taxonomy" id="110799"/>
    <lineage>
        <taxon>Eukaryota</taxon>
        <taxon>Metazoa</taxon>
        <taxon>Ecdysozoa</taxon>
        <taxon>Arthropoda</taxon>
        <taxon>Hexapoda</taxon>
        <taxon>Insecta</taxon>
        <taxon>Pterygota</taxon>
        <taxon>Neoptera</taxon>
        <taxon>Endopterygota</taxon>
        <taxon>Lepidoptera</taxon>
        <taxon>Glossata</taxon>
        <taxon>Ditrysia</taxon>
        <taxon>Papilionoidea</taxon>
        <taxon>Papilionidae</taxon>
        <taxon>Parnassiinae</taxon>
        <taxon>Parnassini</taxon>
        <taxon>Parnassius</taxon>
        <taxon>Parnassius</taxon>
    </lineage>
</organism>
<reference evidence="2" key="1">
    <citation type="submission" date="2021-04" db="EMBL/GenBank/DDBJ databases">
        <authorList>
            <person name="Tunstrom K."/>
        </authorList>
    </citation>
    <scope>NUCLEOTIDE SEQUENCE</scope>
</reference>
<feature type="region of interest" description="Disordered" evidence="1">
    <location>
        <begin position="1"/>
        <end position="122"/>
    </location>
</feature>
<dbReference type="AlphaFoldDB" id="A0A8S3W818"/>
<dbReference type="Proteomes" id="UP000691718">
    <property type="component" value="Unassembled WGS sequence"/>
</dbReference>
<protein>
    <submittedName>
        <fullName evidence="2">(apollo) hypothetical protein</fullName>
    </submittedName>
</protein>
<evidence type="ECO:0000313" key="2">
    <source>
        <dbReference type="EMBL" id="CAG4945176.1"/>
    </source>
</evidence>
<name>A0A8S3W818_PARAO</name>
<feature type="compositionally biased region" description="Polar residues" evidence="1">
    <location>
        <begin position="83"/>
        <end position="97"/>
    </location>
</feature>
<comment type="caution">
    <text evidence="2">The sequence shown here is derived from an EMBL/GenBank/DDBJ whole genome shotgun (WGS) entry which is preliminary data.</text>
</comment>
<feature type="compositionally biased region" description="Low complexity" evidence="1">
    <location>
        <begin position="98"/>
        <end position="109"/>
    </location>
</feature>
<sequence length="122" mass="13463">MDSDMTLETKSKSLAYDNVPEMNTHYDADFSPDDSGEEYRPEKVKRTYPVIGRRSSSSSNSSSSSSCTSSSSSSSKNTSTQSVAILSQNQPFILNQDNNIYPNNSIRNNEPPDIDQNPESPK</sequence>
<proteinExistence type="predicted"/>
<gene>
    <name evidence="2" type="ORF">PAPOLLO_LOCUS3030</name>
</gene>
<evidence type="ECO:0000313" key="3">
    <source>
        <dbReference type="Proteomes" id="UP000691718"/>
    </source>
</evidence>
<keyword evidence="3" id="KW-1185">Reference proteome</keyword>
<evidence type="ECO:0000256" key="1">
    <source>
        <dbReference type="SAM" id="MobiDB-lite"/>
    </source>
</evidence>
<dbReference type="EMBL" id="CAJQZP010000200">
    <property type="protein sequence ID" value="CAG4945176.1"/>
    <property type="molecule type" value="Genomic_DNA"/>
</dbReference>
<accession>A0A8S3W818</accession>
<feature type="compositionally biased region" description="Low complexity" evidence="1">
    <location>
        <begin position="55"/>
        <end position="82"/>
    </location>
</feature>